<evidence type="ECO:0000313" key="1">
    <source>
        <dbReference type="EMBL" id="RKO85529.1"/>
    </source>
</evidence>
<accession>A0A4P9W090</accession>
<reference evidence="2" key="1">
    <citation type="journal article" date="2018" name="Nat. Microbiol.">
        <title>Leveraging single-cell genomics to expand the fungal tree of life.</title>
        <authorList>
            <person name="Ahrendt S.R."/>
            <person name="Quandt C.A."/>
            <person name="Ciobanu D."/>
            <person name="Clum A."/>
            <person name="Salamov A."/>
            <person name="Andreopoulos B."/>
            <person name="Cheng J.F."/>
            <person name="Woyke T."/>
            <person name="Pelin A."/>
            <person name="Henrissat B."/>
            <person name="Reynolds N.K."/>
            <person name="Benny G.L."/>
            <person name="Smith M.E."/>
            <person name="James T.Y."/>
            <person name="Grigoriev I.V."/>
        </authorList>
    </citation>
    <scope>NUCLEOTIDE SEQUENCE [LARGE SCALE GENOMIC DNA]</scope>
</reference>
<evidence type="ECO:0008006" key="3">
    <source>
        <dbReference type="Google" id="ProtNLM"/>
    </source>
</evidence>
<name>A0A4P9W090_9FUNG</name>
<organism evidence="1 2">
    <name type="scientific">Blyttiomyces helicus</name>
    <dbReference type="NCBI Taxonomy" id="388810"/>
    <lineage>
        <taxon>Eukaryota</taxon>
        <taxon>Fungi</taxon>
        <taxon>Fungi incertae sedis</taxon>
        <taxon>Chytridiomycota</taxon>
        <taxon>Chytridiomycota incertae sedis</taxon>
        <taxon>Chytridiomycetes</taxon>
        <taxon>Chytridiomycetes incertae sedis</taxon>
        <taxon>Blyttiomyces</taxon>
    </lineage>
</organism>
<gene>
    <name evidence="1" type="ORF">BDK51DRAFT_37428</name>
</gene>
<proteinExistence type="predicted"/>
<dbReference type="EMBL" id="KZ998989">
    <property type="protein sequence ID" value="RKO85529.1"/>
    <property type="molecule type" value="Genomic_DNA"/>
</dbReference>
<evidence type="ECO:0000313" key="2">
    <source>
        <dbReference type="Proteomes" id="UP000269721"/>
    </source>
</evidence>
<dbReference type="Gene3D" id="1.20.1280.50">
    <property type="match status" value="1"/>
</dbReference>
<dbReference type="AlphaFoldDB" id="A0A4P9W090"/>
<sequence>MNEGTPVELNDSRQTNQLCATLLPSSLRRTEPEVRDPNIVNALAACTRYLTLNALPAAMTAGSTPYREPTAVGTDITATSPRARWSHLPVELLHPIVRLLRAAEQEQWRVYGYDRRLSAHARAARDIYACSLVCRTWEPVASGVLREWVVVTSDEMFLKLAFSSVCSSLRLGLAKERALVPQLENSSRVVYPQASDDCDPVGRGQNQADLAEITSTIARLEFVRMPMPSRTQHLSLCAAKGPALRFWAPESCRFPEHMPMTSLPNLECVELRAVTAAFTSSLPFTLRSAA</sequence>
<keyword evidence="2" id="KW-1185">Reference proteome</keyword>
<dbReference type="Proteomes" id="UP000269721">
    <property type="component" value="Unassembled WGS sequence"/>
</dbReference>
<protein>
    <recommendedName>
        <fullName evidence="3">F-box domain-containing protein</fullName>
    </recommendedName>
</protein>